<evidence type="ECO:0000256" key="4">
    <source>
        <dbReference type="ARBA" id="ARBA00022840"/>
    </source>
</evidence>
<keyword evidence="3 6" id="KW-0547">Nucleotide-binding</keyword>
<dbReference type="RefSeq" id="WP_319954806.1">
    <property type="nucleotide sequence ID" value="NZ_JAXAVX010000007.1"/>
</dbReference>
<dbReference type="PRINTS" id="PR00326">
    <property type="entry name" value="GTP1OBG"/>
</dbReference>
<dbReference type="InterPro" id="IPR041706">
    <property type="entry name" value="YchF_N"/>
</dbReference>
<dbReference type="Gene3D" id="3.40.50.300">
    <property type="entry name" value="P-loop containing nucleotide triphosphate hydrolases"/>
    <property type="match status" value="1"/>
</dbReference>
<comment type="caution">
    <text evidence="9">The sequence shown here is derived from an EMBL/GenBank/DDBJ whole genome shotgun (WGS) entry which is preliminary data.</text>
</comment>
<dbReference type="Proteomes" id="UP001277761">
    <property type="component" value="Unassembled WGS sequence"/>
</dbReference>
<keyword evidence="10" id="KW-1185">Reference proteome</keyword>
<dbReference type="InterPro" id="IPR004396">
    <property type="entry name" value="ATPase_YchF/OLA1"/>
</dbReference>
<protein>
    <recommendedName>
        <fullName evidence="6">Ribosome-binding ATPase YchF</fullName>
    </recommendedName>
</protein>
<dbReference type="Gene3D" id="3.10.20.30">
    <property type="match status" value="1"/>
</dbReference>
<dbReference type="InterPro" id="IPR012675">
    <property type="entry name" value="Beta-grasp_dom_sf"/>
</dbReference>
<dbReference type="InterPro" id="IPR006073">
    <property type="entry name" value="GTP-bd"/>
</dbReference>
<evidence type="ECO:0000256" key="1">
    <source>
        <dbReference type="ARBA" id="ARBA00001946"/>
    </source>
</evidence>
<evidence type="ECO:0000256" key="6">
    <source>
        <dbReference type="HAMAP-Rule" id="MF_00944"/>
    </source>
</evidence>
<dbReference type="NCBIfam" id="TIGR00092">
    <property type="entry name" value="redox-regulated ATPase YchF"/>
    <property type="match status" value="1"/>
</dbReference>
<feature type="domain" description="OBG-type G" evidence="7">
    <location>
        <begin position="3"/>
        <end position="258"/>
    </location>
</feature>
<dbReference type="InterPro" id="IPR031167">
    <property type="entry name" value="G_OBG"/>
</dbReference>
<dbReference type="EMBL" id="JAXAVX010000007">
    <property type="protein sequence ID" value="MDX8152650.1"/>
    <property type="molecule type" value="Genomic_DNA"/>
</dbReference>
<comment type="similarity">
    <text evidence="6">Belongs to the TRAFAC class OBG-HflX-like GTPase superfamily. OBG GTPase family. YchF/OLA1 subfamily.</text>
</comment>
<evidence type="ECO:0000259" key="7">
    <source>
        <dbReference type="PROSITE" id="PS51710"/>
    </source>
</evidence>
<evidence type="ECO:0000256" key="3">
    <source>
        <dbReference type="ARBA" id="ARBA00022741"/>
    </source>
</evidence>
<dbReference type="PANTHER" id="PTHR23305">
    <property type="entry name" value="OBG GTPASE FAMILY"/>
    <property type="match status" value="1"/>
</dbReference>
<dbReference type="PIRSF" id="PIRSF006641">
    <property type="entry name" value="CHP00092"/>
    <property type="match status" value="1"/>
</dbReference>
<dbReference type="PROSITE" id="PS51710">
    <property type="entry name" value="G_OBG"/>
    <property type="match status" value="1"/>
</dbReference>
<dbReference type="InterPro" id="IPR027417">
    <property type="entry name" value="P-loop_NTPase"/>
</dbReference>
<keyword evidence="2" id="KW-0479">Metal-binding</keyword>
<evidence type="ECO:0000259" key="8">
    <source>
        <dbReference type="PROSITE" id="PS51880"/>
    </source>
</evidence>
<dbReference type="Pfam" id="PF06071">
    <property type="entry name" value="YchF-GTPase_C"/>
    <property type="match status" value="1"/>
</dbReference>
<gene>
    <name evidence="6 9" type="primary">ychF</name>
    <name evidence="9" type="ORF">SK069_13675</name>
</gene>
<accession>A0ABU4VLG1</accession>
<evidence type="ECO:0000256" key="5">
    <source>
        <dbReference type="ARBA" id="ARBA00022842"/>
    </source>
</evidence>
<dbReference type="CDD" id="cd01900">
    <property type="entry name" value="YchF"/>
    <property type="match status" value="1"/>
</dbReference>
<dbReference type="SUPFAM" id="SSF52540">
    <property type="entry name" value="P-loop containing nucleoside triphosphate hydrolases"/>
    <property type="match status" value="1"/>
</dbReference>
<dbReference type="SUPFAM" id="SSF81271">
    <property type="entry name" value="TGS-like"/>
    <property type="match status" value="1"/>
</dbReference>
<dbReference type="InterPro" id="IPR023192">
    <property type="entry name" value="TGS-like_dom_sf"/>
</dbReference>
<dbReference type="PANTHER" id="PTHR23305:SF18">
    <property type="entry name" value="OBG-TYPE G DOMAIN-CONTAINING PROTEIN"/>
    <property type="match status" value="1"/>
</dbReference>
<dbReference type="Gene3D" id="1.10.150.300">
    <property type="entry name" value="TGS-like domain"/>
    <property type="match status" value="1"/>
</dbReference>
<feature type="domain" description="TGS" evidence="8">
    <location>
        <begin position="280"/>
        <end position="364"/>
    </location>
</feature>
<dbReference type="InterPro" id="IPR004095">
    <property type="entry name" value="TGS"/>
</dbReference>
<comment type="function">
    <text evidence="6">ATPase that binds to both the 70S ribosome and the 50S ribosomal subunit in a nucleotide-independent manner.</text>
</comment>
<proteinExistence type="inferred from homology"/>
<sequence length="366" mass="39262">MSMKIGIVGMPSAGKSSLFNALTQAGAEAANYPFTTIEPNIAVAPVEDDRLARISEMLGASETVYDHIDFHDIAGLVAGAHKGEGLGNAFLANIRETDAIVHLVRAHTDENIVHSEGSVDPVRDIETIETELVLSDLDQAERRKDRVVRAARGGDAEAKAELAWLEELIPALDAGRPARTVPAPEDHPEVVRNLFPLTAKPVLFVVNVGEDELAEGDAAIPPAVVEHAAAQGAKVVAVSSRLEAELAEMDDEEAAAMREELGLAESGLQRVVRGAFDLLDLITFFTVGSGKRGQSWHLRRGLSAWHAAGEIHSDIQHGFVRAEVVGWEALLEAGGYGQAREQGTLRVEGRDYVVQDGDVITVKFTP</sequence>
<dbReference type="InterPro" id="IPR012676">
    <property type="entry name" value="TGS-like"/>
</dbReference>
<evidence type="ECO:0000256" key="2">
    <source>
        <dbReference type="ARBA" id="ARBA00022723"/>
    </source>
</evidence>
<dbReference type="PROSITE" id="PS51880">
    <property type="entry name" value="TGS"/>
    <property type="match status" value="1"/>
</dbReference>
<evidence type="ECO:0000313" key="10">
    <source>
        <dbReference type="Proteomes" id="UP001277761"/>
    </source>
</evidence>
<dbReference type="HAMAP" id="MF_00944">
    <property type="entry name" value="YchF_OLA1_ATPase"/>
    <property type="match status" value="1"/>
</dbReference>
<dbReference type="InterPro" id="IPR013029">
    <property type="entry name" value="YchF_C"/>
</dbReference>
<name>A0ABU4VLG1_9ACTN</name>
<organism evidence="9 10">
    <name type="scientific">Patulibacter brassicae</name>
    <dbReference type="NCBI Taxonomy" id="1705717"/>
    <lineage>
        <taxon>Bacteria</taxon>
        <taxon>Bacillati</taxon>
        <taxon>Actinomycetota</taxon>
        <taxon>Thermoleophilia</taxon>
        <taxon>Solirubrobacterales</taxon>
        <taxon>Patulibacteraceae</taxon>
        <taxon>Patulibacter</taxon>
    </lineage>
</organism>
<reference evidence="9 10" key="1">
    <citation type="submission" date="2023-11" db="EMBL/GenBank/DDBJ databases">
        <authorList>
            <person name="Xu M."/>
            <person name="Jiang T."/>
        </authorList>
    </citation>
    <scope>NUCLEOTIDE SEQUENCE [LARGE SCALE GENOMIC DNA]</scope>
    <source>
        <strain evidence="9 10">SD</strain>
    </source>
</reference>
<keyword evidence="5" id="KW-0460">Magnesium</keyword>
<comment type="caution">
    <text evidence="6">Lacks conserved residue(s) required for the propagation of feature annotation.</text>
</comment>
<comment type="cofactor">
    <cofactor evidence="1">
        <name>Mg(2+)</name>
        <dbReference type="ChEBI" id="CHEBI:18420"/>
    </cofactor>
</comment>
<evidence type="ECO:0000313" key="9">
    <source>
        <dbReference type="EMBL" id="MDX8152650.1"/>
    </source>
</evidence>
<keyword evidence="4 6" id="KW-0067">ATP-binding</keyword>
<dbReference type="Pfam" id="PF01926">
    <property type="entry name" value="MMR_HSR1"/>
    <property type="match status" value="1"/>
</dbReference>